<dbReference type="EMBL" id="CAAALY010020377">
    <property type="protein sequence ID" value="VEL14216.1"/>
    <property type="molecule type" value="Genomic_DNA"/>
</dbReference>
<name>A0A3S4ZX77_9PLAT</name>
<reference evidence="2" key="1">
    <citation type="submission" date="2018-11" db="EMBL/GenBank/DDBJ databases">
        <authorList>
            <consortium name="Pathogen Informatics"/>
        </authorList>
    </citation>
    <scope>NUCLEOTIDE SEQUENCE</scope>
</reference>
<protein>
    <submittedName>
        <fullName evidence="2">Uncharacterized protein</fullName>
    </submittedName>
</protein>
<accession>A0A3S4ZX77</accession>
<evidence type="ECO:0000313" key="3">
    <source>
        <dbReference type="Proteomes" id="UP000784294"/>
    </source>
</evidence>
<keyword evidence="3" id="KW-1185">Reference proteome</keyword>
<feature type="region of interest" description="Disordered" evidence="1">
    <location>
        <begin position="95"/>
        <end position="132"/>
    </location>
</feature>
<gene>
    <name evidence="2" type="ORF">PXEA_LOCUS7656</name>
</gene>
<sequence>MSLESVNEKGLTVFFNSFPLPPCRERPGATDCAALSWFSHQHLGGSSLVEVTPTHPESNADLSGSSIPLSTILTPTTSAIVGNNSLAEHFTFSNSVTDSSDHCPSQASPCLSGGTKPQATEGSAHQATEDRT</sequence>
<feature type="compositionally biased region" description="Polar residues" evidence="1">
    <location>
        <begin position="95"/>
        <end position="126"/>
    </location>
</feature>
<evidence type="ECO:0000256" key="1">
    <source>
        <dbReference type="SAM" id="MobiDB-lite"/>
    </source>
</evidence>
<organism evidence="2 3">
    <name type="scientific">Protopolystoma xenopodis</name>
    <dbReference type="NCBI Taxonomy" id="117903"/>
    <lineage>
        <taxon>Eukaryota</taxon>
        <taxon>Metazoa</taxon>
        <taxon>Spiralia</taxon>
        <taxon>Lophotrochozoa</taxon>
        <taxon>Platyhelminthes</taxon>
        <taxon>Monogenea</taxon>
        <taxon>Polyopisthocotylea</taxon>
        <taxon>Polystomatidea</taxon>
        <taxon>Polystomatidae</taxon>
        <taxon>Protopolystoma</taxon>
    </lineage>
</organism>
<proteinExistence type="predicted"/>
<dbReference type="AlphaFoldDB" id="A0A3S4ZX77"/>
<comment type="caution">
    <text evidence="2">The sequence shown here is derived from an EMBL/GenBank/DDBJ whole genome shotgun (WGS) entry which is preliminary data.</text>
</comment>
<evidence type="ECO:0000313" key="2">
    <source>
        <dbReference type="EMBL" id="VEL14216.1"/>
    </source>
</evidence>
<dbReference type="Proteomes" id="UP000784294">
    <property type="component" value="Unassembled WGS sequence"/>
</dbReference>